<dbReference type="EMBL" id="JAGGJZ010000001">
    <property type="protein sequence ID" value="MBP1888818.1"/>
    <property type="molecule type" value="Genomic_DNA"/>
</dbReference>
<evidence type="ECO:0000256" key="2">
    <source>
        <dbReference type="ARBA" id="ARBA00022448"/>
    </source>
</evidence>
<dbReference type="PANTHER" id="PTHR45711:SF6">
    <property type="entry name" value="CHLORIDE CHANNEL PROTEIN"/>
    <property type="match status" value="1"/>
</dbReference>
<gene>
    <name evidence="10" type="ORF">J2Z53_000397</name>
</gene>
<reference evidence="10 11" key="1">
    <citation type="submission" date="2021-03" db="EMBL/GenBank/DDBJ databases">
        <title>Genomic Encyclopedia of Type Strains, Phase IV (KMG-IV): sequencing the most valuable type-strain genomes for metagenomic binning, comparative biology and taxonomic classification.</title>
        <authorList>
            <person name="Goeker M."/>
        </authorList>
    </citation>
    <scope>NUCLEOTIDE SEQUENCE [LARGE SCALE GENOMIC DNA]</scope>
    <source>
        <strain evidence="10 11">DSM 3984</strain>
    </source>
</reference>
<feature type="transmembrane region" description="Helical" evidence="8">
    <location>
        <begin position="334"/>
        <end position="354"/>
    </location>
</feature>
<evidence type="ECO:0000256" key="4">
    <source>
        <dbReference type="ARBA" id="ARBA00022989"/>
    </source>
</evidence>
<keyword evidence="3 8" id="KW-0812">Transmembrane</keyword>
<dbReference type="InterPro" id="IPR014743">
    <property type="entry name" value="Cl-channel_core"/>
</dbReference>
<comment type="subcellular location">
    <subcellularLocation>
        <location evidence="1">Membrane</location>
        <topology evidence="1">Multi-pass membrane protein</topology>
    </subcellularLocation>
</comment>
<feature type="transmembrane region" description="Helical" evidence="8">
    <location>
        <begin position="63"/>
        <end position="83"/>
    </location>
</feature>
<feature type="transmembrane region" description="Helical" evidence="8">
    <location>
        <begin position="360"/>
        <end position="381"/>
    </location>
</feature>
<dbReference type="Gene3D" id="1.10.3080.10">
    <property type="entry name" value="Clc chloride channel"/>
    <property type="match status" value="1"/>
</dbReference>
<evidence type="ECO:0000256" key="1">
    <source>
        <dbReference type="ARBA" id="ARBA00004141"/>
    </source>
</evidence>
<evidence type="ECO:0000313" key="10">
    <source>
        <dbReference type="EMBL" id="MBP1888818.1"/>
    </source>
</evidence>
<evidence type="ECO:0000256" key="3">
    <source>
        <dbReference type="ARBA" id="ARBA00022692"/>
    </source>
</evidence>
<organism evidence="10 11">
    <name type="scientific">Clostridium moniliforme</name>
    <dbReference type="NCBI Taxonomy" id="39489"/>
    <lineage>
        <taxon>Bacteria</taxon>
        <taxon>Bacillati</taxon>
        <taxon>Bacillota</taxon>
        <taxon>Clostridia</taxon>
        <taxon>Eubacteriales</taxon>
        <taxon>Clostridiaceae</taxon>
        <taxon>Clostridium</taxon>
    </lineage>
</organism>
<evidence type="ECO:0000256" key="5">
    <source>
        <dbReference type="ARBA" id="ARBA00023065"/>
    </source>
</evidence>
<feature type="transmembrane region" description="Helical" evidence="8">
    <location>
        <begin position="112"/>
        <end position="130"/>
    </location>
</feature>
<dbReference type="CDD" id="cd01031">
    <property type="entry name" value="EriC"/>
    <property type="match status" value="1"/>
</dbReference>
<dbReference type="Gene3D" id="3.30.70.1450">
    <property type="entry name" value="Regulator of K+ conductance, C-terminal domain"/>
    <property type="match status" value="1"/>
</dbReference>
<keyword evidence="11" id="KW-1185">Reference proteome</keyword>
<dbReference type="PANTHER" id="PTHR45711">
    <property type="entry name" value="CHLORIDE CHANNEL PROTEIN"/>
    <property type="match status" value="1"/>
</dbReference>
<dbReference type="PROSITE" id="PS51202">
    <property type="entry name" value="RCK_C"/>
    <property type="match status" value="1"/>
</dbReference>
<dbReference type="Pfam" id="PF00654">
    <property type="entry name" value="Voltage_CLC"/>
    <property type="match status" value="1"/>
</dbReference>
<proteinExistence type="predicted"/>
<evidence type="ECO:0000256" key="7">
    <source>
        <dbReference type="ARBA" id="ARBA00023214"/>
    </source>
</evidence>
<dbReference type="PRINTS" id="PR00762">
    <property type="entry name" value="CLCHANNEL"/>
</dbReference>
<evidence type="ECO:0000313" key="11">
    <source>
        <dbReference type="Proteomes" id="UP000783390"/>
    </source>
</evidence>
<feature type="domain" description="RCK C-terminal" evidence="9">
    <location>
        <begin position="443"/>
        <end position="525"/>
    </location>
</feature>
<name>A0ABS4EXU3_9CLOT</name>
<dbReference type="Pfam" id="PF02080">
    <property type="entry name" value="TrkA_C"/>
    <property type="match status" value="1"/>
</dbReference>
<feature type="transmembrane region" description="Helical" evidence="8">
    <location>
        <begin position="298"/>
        <end position="322"/>
    </location>
</feature>
<dbReference type="SUPFAM" id="SSF81340">
    <property type="entry name" value="Clc chloride channel"/>
    <property type="match status" value="1"/>
</dbReference>
<dbReference type="SUPFAM" id="SSF116726">
    <property type="entry name" value="TrkA C-terminal domain-like"/>
    <property type="match status" value="1"/>
</dbReference>
<protein>
    <submittedName>
        <fullName evidence="10">H+/Cl- antiporter ClcA</fullName>
    </submittedName>
</protein>
<evidence type="ECO:0000256" key="8">
    <source>
        <dbReference type="SAM" id="Phobius"/>
    </source>
</evidence>
<accession>A0ABS4EXU3</accession>
<dbReference type="Proteomes" id="UP000783390">
    <property type="component" value="Unassembled WGS sequence"/>
</dbReference>
<dbReference type="InterPro" id="IPR006037">
    <property type="entry name" value="RCK_C"/>
</dbReference>
<feature type="transmembrane region" description="Helical" evidence="8">
    <location>
        <begin position="21"/>
        <end position="43"/>
    </location>
</feature>
<feature type="transmembrane region" description="Helical" evidence="8">
    <location>
        <begin position="160"/>
        <end position="185"/>
    </location>
</feature>
<sequence length="533" mass="57448">MKKIKEGVSDIFPNRNNLKIRLIWESALIGIITGLIIVANRLLVEKLSPVLIKFYTYSKGHPLTIILAFVVLGAMGFFVGCLVKGDSMISGSGIPQVEGILMKKLKVNWLRVLVYKFIGGTMALVAGLSVGREGPSVQMGASVGQGFSEVCKRVNIEDKFLITSGASAGLAGAFNAPLSGVIFALEEVHKNFSPLVLLSAMSASIAADFMCKNFLGLKPSLGFSNVSVFPLKYYWALIILGIVVGFTGVAFSKGILKTQDIYASFKKVPVQVKVMVPFLFAGIVGLTAPILLGGGHKLIMSLVNGGFSIQILFVFLLVKYLFTFISFGSNAPGGIFFPLLVLGAIVGNIFGIIICGSTNIPTIYIINFIILAMAGHFASIVKAPITGIVLITEMSGSFEHLLALTIVVIVSYATSDILKSEPIYESLLEKRLKNLDKNENESEIDESKAYTKKTLLEISVFMGSKVEGKLIKSVEWPDHCLLVAIKRGGKEIIPNGSTRILPGDFLVVLVDEDKAAGALEKLQELSSKVEIEE</sequence>
<dbReference type="InterPro" id="IPR001807">
    <property type="entry name" value="ClC"/>
</dbReference>
<feature type="transmembrane region" description="Helical" evidence="8">
    <location>
        <begin position="233"/>
        <end position="251"/>
    </location>
</feature>
<keyword evidence="2" id="KW-0813">Transport</keyword>
<keyword evidence="4 8" id="KW-1133">Transmembrane helix</keyword>
<evidence type="ECO:0000256" key="6">
    <source>
        <dbReference type="ARBA" id="ARBA00023136"/>
    </source>
</evidence>
<keyword evidence="5" id="KW-0406">Ion transport</keyword>
<keyword evidence="6 8" id="KW-0472">Membrane</keyword>
<feature type="transmembrane region" description="Helical" evidence="8">
    <location>
        <begin position="388"/>
        <end position="413"/>
    </location>
</feature>
<comment type="caution">
    <text evidence="10">The sequence shown here is derived from an EMBL/GenBank/DDBJ whole genome shotgun (WGS) entry which is preliminary data.</text>
</comment>
<evidence type="ECO:0000259" key="9">
    <source>
        <dbReference type="PROSITE" id="PS51202"/>
    </source>
</evidence>
<feature type="transmembrane region" description="Helical" evidence="8">
    <location>
        <begin position="192"/>
        <end position="210"/>
    </location>
</feature>
<dbReference type="InterPro" id="IPR036721">
    <property type="entry name" value="RCK_C_sf"/>
</dbReference>
<feature type="transmembrane region" description="Helical" evidence="8">
    <location>
        <begin position="272"/>
        <end position="292"/>
    </location>
</feature>
<keyword evidence="7" id="KW-0868">Chloride</keyword>